<dbReference type="Pfam" id="PF01129">
    <property type="entry name" value="ART"/>
    <property type="match status" value="1"/>
</dbReference>
<evidence type="ECO:0000256" key="9">
    <source>
        <dbReference type="ARBA" id="ARBA00022857"/>
    </source>
</evidence>
<keyword evidence="4" id="KW-0800">Toxin</keyword>
<keyword evidence="5 14" id="KW-0328">Glycosyltransferase</keyword>
<organism evidence="16 17">
    <name type="scientific">Nicator chloris</name>
    <dbReference type="NCBI Taxonomy" id="237433"/>
    <lineage>
        <taxon>Eukaryota</taxon>
        <taxon>Metazoa</taxon>
        <taxon>Chordata</taxon>
        <taxon>Craniata</taxon>
        <taxon>Vertebrata</taxon>
        <taxon>Euteleostomi</taxon>
        <taxon>Archelosauria</taxon>
        <taxon>Archosauria</taxon>
        <taxon>Dinosauria</taxon>
        <taxon>Saurischia</taxon>
        <taxon>Theropoda</taxon>
        <taxon>Coelurosauria</taxon>
        <taxon>Aves</taxon>
        <taxon>Neognathae</taxon>
        <taxon>Neoaves</taxon>
        <taxon>Telluraves</taxon>
        <taxon>Australaves</taxon>
        <taxon>Passeriformes</taxon>
        <taxon>Sylvioidea</taxon>
        <taxon>Pycnonotidae</taxon>
        <taxon>Nicator</taxon>
    </lineage>
</organism>
<dbReference type="PROSITE" id="PS01291">
    <property type="entry name" value="ART"/>
    <property type="match status" value="1"/>
</dbReference>
<dbReference type="InterPro" id="IPR000768">
    <property type="entry name" value="ART"/>
</dbReference>
<feature type="region of interest" description="Disordered" evidence="15">
    <location>
        <begin position="62"/>
        <end position="81"/>
    </location>
</feature>
<evidence type="ECO:0000313" key="16">
    <source>
        <dbReference type="EMBL" id="NXX28892.1"/>
    </source>
</evidence>
<keyword evidence="17" id="KW-1185">Reference proteome</keyword>
<dbReference type="PANTHER" id="PTHR10339">
    <property type="entry name" value="ADP-RIBOSYLTRANSFERASE"/>
    <property type="match status" value="1"/>
</dbReference>
<dbReference type="GO" id="GO:0003950">
    <property type="term" value="F:NAD+ poly-ADP-ribosyltransferase activity"/>
    <property type="evidence" value="ECO:0007669"/>
    <property type="project" value="TreeGrafter"/>
</dbReference>
<dbReference type="PRINTS" id="PR00970">
    <property type="entry name" value="RIBTRNSFRASE"/>
</dbReference>
<comment type="caution">
    <text evidence="16">The sequence shown here is derived from an EMBL/GenBank/DDBJ whole genome shotgun (WGS) entry which is preliminary data.</text>
</comment>
<evidence type="ECO:0000256" key="15">
    <source>
        <dbReference type="SAM" id="MobiDB-lite"/>
    </source>
</evidence>
<dbReference type="FunFam" id="3.90.176.10:FF:000001">
    <property type="entry name" value="NAD(P)(+)--arginine ADP-ribosyltransferase"/>
    <property type="match status" value="1"/>
</dbReference>
<dbReference type="Gene3D" id="3.90.176.10">
    <property type="entry name" value="Toxin ADP-ribosyltransferase, Chain A, domain 1"/>
    <property type="match status" value="1"/>
</dbReference>
<dbReference type="OrthoDB" id="423533at2759"/>
<evidence type="ECO:0000313" key="17">
    <source>
        <dbReference type="Proteomes" id="UP000653383"/>
    </source>
</evidence>
<evidence type="ECO:0000256" key="5">
    <source>
        <dbReference type="ARBA" id="ARBA00022676"/>
    </source>
</evidence>
<feature type="non-terminal residue" evidence="16">
    <location>
        <position position="1"/>
    </location>
</feature>
<keyword evidence="3" id="KW-0964">Secreted</keyword>
<dbReference type="GO" id="GO:0005615">
    <property type="term" value="C:extracellular space"/>
    <property type="evidence" value="ECO:0007669"/>
    <property type="project" value="UniProtKB-ARBA"/>
</dbReference>
<keyword evidence="10" id="KW-0843">Virulence</keyword>
<evidence type="ECO:0000256" key="12">
    <source>
        <dbReference type="ARBA" id="ARBA00023157"/>
    </source>
</evidence>
<evidence type="ECO:0000256" key="2">
    <source>
        <dbReference type="ARBA" id="ARBA00009558"/>
    </source>
</evidence>
<comment type="catalytic activity">
    <reaction evidence="13 14">
        <text>L-arginyl-[protein] + NAD(+) = N(omega)-(ADP-D-ribosyl)-L-arginyl-[protein] + nicotinamide + H(+)</text>
        <dbReference type="Rhea" id="RHEA:19149"/>
        <dbReference type="Rhea" id="RHEA-COMP:10532"/>
        <dbReference type="Rhea" id="RHEA-COMP:15087"/>
        <dbReference type="ChEBI" id="CHEBI:15378"/>
        <dbReference type="ChEBI" id="CHEBI:17154"/>
        <dbReference type="ChEBI" id="CHEBI:29965"/>
        <dbReference type="ChEBI" id="CHEBI:57540"/>
        <dbReference type="ChEBI" id="CHEBI:142554"/>
        <dbReference type="EC" id="2.4.2.31"/>
    </reaction>
</comment>
<evidence type="ECO:0000256" key="3">
    <source>
        <dbReference type="ARBA" id="ARBA00022525"/>
    </source>
</evidence>
<protein>
    <recommendedName>
        <fullName evidence="14">NAD(P)(+)--arginine ADP-ribosyltransferase</fullName>
        <ecNumber evidence="14">2.4.2.31</ecNumber>
    </recommendedName>
    <alternativeName>
        <fullName evidence="14">Mono(ADP-ribosyl)transferase</fullName>
    </alternativeName>
</protein>
<comment type="similarity">
    <text evidence="2 14">Belongs to the Arg-specific ADP-ribosyltransferase family.</text>
</comment>
<evidence type="ECO:0000256" key="10">
    <source>
        <dbReference type="ARBA" id="ARBA00023026"/>
    </source>
</evidence>
<keyword evidence="6 14" id="KW-0808">Transferase</keyword>
<accession>A0A852HI91</accession>
<dbReference type="EC" id="2.4.2.31" evidence="14"/>
<dbReference type="GO" id="GO:0044194">
    <property type="term" value="C:cytolytic granule"/>
    <property type="evidence" value="ECO:0007669"/>
    <property type="project" value="UniProtKB-ARBA"/>
</dbReference>
<dbReference type="SUPFAM" id="SSF56399">
    <property type="entry name" value="ADP-ribosylation"/>
    <property type="match status" value="1"/>
</dbReference>
<evidence type="ECO:0000256" key="11">
    <source>
        <dbReference type="ARBA" id="ARBA00023027"/>
    </source>
</evidence>
<dbReference type="PROSITE" id="PS51996">
    <property type="entry name" value="TR_MART"/>
    <property type="match status" value="1"/>
</dbReference>
<name>A0A852HI91_9PASS</name>
<evidence type="ECO:0000256" key="7">
    <source>
        <dbReference type="ARBA" id="ARBA00022695"/>
    </source>
</evidence>
<evidence type="ECO:0000256" key="1">
    <source>
        <dbReference type="ARBA" id="ARBA00004613"/>
    </source>
</evidence>
<keyword evidence="12" id="KW-1015">Disulfide bond</keyword>
<reference evidence="16" key="1">
    <citation type="submission" date="2020-02" db="EMBL/GenBank/DDBJ databases">
        <title>Bird 10,000 Genomes (B10K) Project - Family phase.</title>
        <authorList>
            <person name="Zhang G."/>
        </authorList>
    </citation>
    <scope>NUCLEOTIDE SEQUENCE</scope>
    <source>
        <strain evidence="16">B10K-DU-002-40</strain>
        <tissue evidence="16">Muscle</tissue>
    </source>
</reference>
<feature type="non-terminal residue" evidence="16">
    <location>
        <position position="257"/>
    </location>
</feature>
<keyword evidence="7" id="KW-0548">Nucleotidyltransferase</keyword>
<proteinExistence type="inferred from homology"/>
<dbReference type="GO" id="GO:0090729">
    <property type="term" value="F:toxin activity"/>
    <property type="evidence" value="ECO:0007669"/>
    <property type="project" value="UniProtKB-KW"/>
</dbReference>
<gene>
    <name evidence="16" type="primary">Nrt2_2</name>
    <name evidence="16" type="ORF">NICCHL_R13865</name>
</gene>
<dbReference type="GO" id="GO:0106274">
    <property type="term" value="F:NAD+-protein-arginine ADP-ribosyltransferase activity"/>
    <property type="evidence" value="ECO:0007669"/>
    <property type="project" value="UniProtKB-EC"/>
</dbReference>
<dbReference type="EMBL" id="WAAE01009407">
    <property type="protein sequence ID" value="NXX28892.1"/>
    <property type="molecule type" value="Genomic_DNA"/>
</dbReference>
<keyword evidence="11 14" id="KW-0520">NAD</keyword>
<keyword evidence="9 14" id="KW-0521">NADP</keyword>
<keyword evidence="8" id="KW-0732">Signal</keyword>
<comment type="subcellular location">
    <subcellularLocation>
        <location evidence="1">Secreted</location>
    </subcellularLocation>
</comment>
<evidence type="ECO:0000256" key="14">
    <source>
        <dbReference type="RuleBase" id="RU361228"/>
    </source>
</evidence>
<dbReference type="GO" id="GO:0016779">
    <property type="term" value="F:nucleotidyltransferase activity"/>
    <property type="evidence" value="ECO:0007669"/>
    <property type="project" value="UniProtKB-KW"/>
</dbReference>
<evidence type="ECO:0000256" key="6">
    <source>
        <dbReference type="ARBA" id="ARBA00022679"/>
    </source>
</evidence>
<dbReference type="InterPro" id="IPR050999">
    <property type="entry name" value="ADP-ribosyltransferase_ARG"/>
</dbReference>
<dbReference type="Proteomes" id="UP000653383">
    <property type="component" value="Unassembled WGS sequence"/>
</dbReference>
<sequence length="257" mass="29434">MTVATAAITVLPLATVPDSFYHQYLNCGPAMTEALPALTHSELQQNKDFSWVWPKARAEQQRWTSNLSRDPREPDPSTLTQGPAMALTAYTMKDMYEEFNAAVCEAGRSHQQYQDNFHFKMLHFLLTNALGRLRDSRGQGCHNVFQGMRGIWFEAWPGGLVQFSQFMVTSLSEKVAQDYGNFLLFQVHMCHGVDIQKFSYNQSEKEALILPFETFEVTKVTWEGKKVQIVLHSTRNFSNYKWEWLQGDVMGTTWGDG</sequence>
<evidence type="ECO:0000256" key="4">
    <source>
        <dbReference type="ARBA" id="ARBA00022656"/>
    </source>
</evidence>
<evidence type="ECO:0000256" key="13">
    <source>
        <dbReference type="ARBA" id="ARBA00047597"/>
    </source>
</evidence>
<dbReference type="GO" id="GO:0046677">
    <property type="term" value="P:response to antibiotic"/>
    <property type="evidence" value="ECO:0007669"/>
    <property type="project" value="UniProtKB-ARBA"/>
</dbReference>
<evidence type="ECO:0000256" key="8">
    <source>
        <dbReference type="ARBA" id="ARBA00022729"/>
    </source>
</evidence>
<dbReference type="AlphaFoldDB" id="A0A852HI91"/>
<dbReference type="PANTHER" id="PTHR10339:SF25">
    <property type="entry name" value="SECRETED EXOENZYME S"/>
    <property type="match status" value="1"/>
</dbReference>